<name>A0A101I242_UNCT6</name>
<reference evidence="2" key="1">
    <citation type="journal article" date="2015" name="MBio">
        <title>Genome-Resolved Metagenomic Analysis Reveals Roles for Candidate Phyla and Other Microbial Community Members in Biogeochemical Transformations in Oil Reservoirs.</title>
        <authorList>
            <person name="Hu P."/>
            <person name="Tom L."/>
            <person name="Singh A."/>
            <person name="Thomas B.C."/>
            <person name="Baker B.J."/>
            <person name="Piceno Y.M."/>
            <person name="Andersen G.L."/>
            <person name="Banfield J.F."/>
        </authorList>
    </citation>
    <scope>NUCLEOTIDE SEQUENCE [LARGE SCALE GENOMIC DNA]</scope>
</reference>
<gene>
    <name evidence="1" type="ORF">XE03_0731</name>
</gene>
<evidence type="ECO:0000313" key="2">
    <source>
        <dbReference type="Proteomes" id="UP000053467"/>
    </source>
</evidence>
<sequence length="220" mass="24963">MILGRKIRPHTPFLNKTATLEGIPSFQCLLFVILFLFVPLFSAAPPKNLGYVYGYKDKNGDGLNDIYQDKNGDGINDLNGDTLIKIDFVDDDKDEINDIFSDEDGDGINDKFFESKYMPVIDRDSNFVNDVTGHGYKKGFYDGYSYGKVVEELGIILEDFVDTDGDFTDDRIGRSIKDFKKSDRFIDEDGDGINDVRQKGVIPDLKYKRIITPQPKKGKR</sequence>
<dbReference type="AlphaFoldDB" id="A0A101I242"/>
<evidence type="ECO:0000313" key="1">
    <source>
        <dbReference type="EMBL" id="KUK87333.1"/>
    </source>
</evidence>
<dbReference type="EMBL" id="LGGX01000005">
    <property type="protein sequence ID" value="KUK87333.1"/>
    <property type="molecule type" value="Genomic_DNA"/>
</dbReference>
<comment type="caution">
    <text evidence="1">The sequence shown here is derived from an EMBL/GenBank/DDBJ whole genome shotgun (WGS) entry which is preliminary data.</text>
</comment>
<accession>A0A101I242</accession>
<proteinExistence type="predicted"/>
<protein>
    <submittedName>
        <fullName evidence="1">Uncharacterized protein</fullName>
    </submittedName>
</protein>
<dbReference type="Proteomes" id="UP000053467">
    <property type="component" value="Unassembled WGS sequence"/>
</dbReference>
<organism evidence="1 2">
    <name type="scientific">candidate division TA06 bacterium 34_109</name>
    <dbReference type="NCBI Taxonomy" id="1635277"/>
    <lineage>
        <taxon>Bacteria</taxon>
        <taxon>Bacteria division TA06</taxon>
    </lineage>
</organism>